<proteinExistence type="inferred from homology"/>
<dbReference type="SUPFAM" id="SSF51735">
    <property type="entry name" value="NAD(P)-binding Rossmann-fold domains"/>
    <property type="match status" value="1"/>
</dbReference>
<sequence length="239" mass="24958">MTDRVAVLTGAEGGLGQAVAQRLGRDGFSLILGHRPGSEITSNHSLERAMPVPADVTSEADMRHLVDTAVSRHGRVDVLVTLAGVMEQKFLPELDLATWNQTLAVNLTGTFLAVTAAADELRKTRGAVVTIGSQLGYTGGLNCAAYSASKAGVGGLTRALARELGPDVRVNCVAPGPIETPMTAAHATPEWSETKTRQLVMHRFGTADEVATAVSWLAGQETSFVTGQTINVNGGGVMP</sequence>
<dbReference type="Gene3D" id="3.40.50.720">
    <property type="entry name" value="NAD(P)-binding Rossmann-like Domain"/>
    <property type="match status" value="1"/>
</dbReference>
<dbReference type="Proteomes" id="UP001526201">
    <property type="component" value="Unassembled WGS sequence"/>
</dbReference>
<name>A0ABT3CHX6_9MYCO</name>
<dbReference type="PANTHER" id="PTHR42760">
    <property type="entry name" value="SHORT-CHAIN DEHYDROGENASES/REDUCTASES FAMILY MEMBER"/>
    <property type="match status" value="1"/>
</dbReference>
<reference evidence="2 3" key="1">
    <citation type="journal article" date="2022" name="BMC Genomics">
        <title>Comparative genome analysis of mycobacteria focusing on tRNA and non-coding RNA.</title>
        <authorList>
            <person name="Behra P.R.K."/>
            <person name="Pettersson B.M.F."/>
            <person name="Ramesh M."/>
            <person name="Das S."/>
            <person name="Dasgupta S."/>
            <person name="Kirsebom L.A."/>
        </authorList>
    </citation>
    <scope>NUCLEOTIDE SEQUENCE [LARGE SCALE GENOMIC DNA]</scope>
    <source>
        <strain evidence="2 3">DSM 44078</strain>
    </source>
</reference>
<dbReference type="EMBL" id="JACKTY010000039">
    <property type="protein sequence ID" value="MCV7229037.1"/>
    <property type="molecule type" value="Genomic_DNA"/>
</dbReference>
<protein>
    <submittedName>
        <fullName evidence="2">SDR family oxidoreductase</fullName>
    </submittedName>
</protein>
<dbReference type="RefSeq" id="WP_264070235.1">
    <property type="nucleotide sequence ID" value="NZ_JACKTY010000039.1"/>
</dbReference>
<dbReference type="PRINTS" id="PR00081">
    <property type="entry name" value="GDHRDH"/>
</dbReference>
<gene>
    <name evidence="2" type="ORF">H7J73_23765</name>
</gene>
<comment type="caution">
    <text evidence="2">The sequence shown here is derived from an EMBL/GenBank/DDBJ whole genome shotgun (WGS) entry which is preliminary data.</text>
</comment>
<dbReference type="PANTHER" id="PTHR42760:SF40">
    <property type="entry name" value="3-OXOACYL-[ACYL-CARRIER-PROTEIN] REDUCTASE, CHLOROPLASTIC"/>
    <property type="match status" value="1"/>
</dbReference>
<dbReference type="PRINTS" id="PR00080">
    <property type="entry name" value="SDRFAMILY"/>
</dbReference>
<evidence type="ECO:0000313" key="3">
    <source>
        <dbReference type="Proteomes" id="UP001526201"/>
    </source>
</evidence>
<dbReference type="InterPro" id="IPR002347">
    <property type="entry name" value="SDR_fam"/>
</dbReference>
<accession>A0ABT3CHX6</accession>
<dbReference type="PROSITE" id="PS00061">
    <property type="entry name" value="ADH_SHORT"/>
    <property type="match status" value="1"/>
</dbReference>
<keyword evidence="3" id="KW-1185">Reference proteome</keyword>
<dbReference type="Pfam" id="PF13561">
    <property type="entry name" value="adh_short_C2"/>
    <property type="match status" value="1"/>
</dbReference>
<dbReference type="InterPro" id="IPR036291">
    <property type="entry name" value="NAD(P)-bd_dom_sf"/>
</dbReference>
<comment type="similarity">
    <text evidence="1">Belongs to the short-chain dehydrogenases/reductases (SDR) family.</text>
</comment>
<evidence type="ECO:0000313" key="2">
    <source>
        <dbReference type="EMBL" id="MCV7229037.1"/>
    </source>
</evidence>
<organism evidence="2 3">
    <name type="scientific">Mycolicibacterium komossense</name>
    <dbReference type="NCBI Taxonomy" id="1779"/>
    <lineage>
        <taxon>Bacteria</taxon>
        <taxon>Bacillati</taxon>
        <taxon>Actinomycetota</taxon>
        <taxon>Actinomycetes</taxon>
        <taxon>Mycobacteriales</taxon>
        <taxon>Mycobacteriaceae</taxon>
        <taxon>Mycolicibacterium</taxon>
    </lineage>
</organism>
<evidence type="ECO:0000256" key="1">
    <source>
        <dbReference type="ARBA" id="ARBA00006484"/>
    </source>
</evidence>
<dbReference type="InterPro" id="IPR020904">
    <property type="entry name" value="Sc_DH/Rdtase_CS"/>
</dbReference>